<dbReference type="Pfam" id="PF00318">
    <property type="entry name" value="Ribosomal_S2"/>
    <property type="match status" value="1"/>
</dbReference>
<dbReference type="EMBL" id="HBFM01000250">
    <property type="protein sequence ID" value="CAD8763771.1"/>
    <property type="molecule type" value="Transcribed_RNA"/>
</dbReference>
<dbReference type="GO" id="GO:0009507">
    <property type="term" value="C:chloroplast"/>
    <property type="evidence" value="ECO:0007669"/>
    <property type="project" value="UniProtKB-SubCell"/>
</dbReference>
<dbReference type="GO" id="GO:0006412">
    <property type="term" value="P:translation"/>
    <property type="evidence" value="ECO:0007669"/>
    <property type="project" value="InterPro"/>
</dbReference>
<sequence>MSRLRLVRGAGQFFARFQPAGLQASNSVKNFDILRRSAQMVSMSHFSSVSSPSPLAVDETEDKKMKDLGEALNISELMKVLLQPLPLGKTRNNLLNDSVVEVENFWYINPEKTLSSLARSLYIIKDVLEQDGHILIVNSNPKMRPLIRESAYCCLNSNVWFYQDEWIPGLLTKPELYPTLFDATKCQPSQQLFRARGLPFVNPHCPNPPTMDKARPTLDVLDKHRLLARSRGLQRNPAALAMLRDVISAEDQSSRLPVPNSATGSLSKLALVICLDPTYNHEVLEEAYFKSLLTISLVNSHSDLSTVNYPVYASDTHVGFQHFFLQWILRVANISVKK</sequence>
<dbReference type="InterPro" id="IPR023591">
    <property type="entry name" value="Ribosomal_uS2_flav_dom_sf"/>
</dbReference>
<dbReference type="GO" id="GO:0005763">
    <property type="term" value="C:mitochondrial small ribosomal subunit"/>
    <property type="evidence" value="ECO:0007669"/>
    <property type="project" value="TreeGrafter"/>
</dbReference>
<dbReference type="InterPro" id="IPR001865">
    <property type="entry name" value="Ribosomal_uS2"/>
</dbReference>
<comment type="similarity">
    <text evidence="2">Belongs to the universal ribosomal protein uS2 family.</text>
</comment>
<evidence type="ECO:0000313" key="3">
    <source>
        <dbReference type="EMBL" id="CAD8763771.1"/>
    </source>
</evidence>
<dbReference type="GO" id="GO:0003735">
    <property type="term" value="F:structural constituent of ribosome"/>
    <property type="evidence" value="ECO:0007669"/>
    <property type="project" value="InterPro"/>
</dbReference>
<accession>A0A7S0YD06</accession>
<dbReference type="PANTHER" id="PTHR12534:SF0">
    <property type="entry name" value="SMALL RIBOSOMAL SUBUNIT PROTEIN US2M"/>
    <property type="match status" value="1"/>
</dbReference>
<reference evidence="3" key="1">
    <citation type="submission" date="2021-01" db="EMBL/GenBank/DDBJ databases">
        <authorList>
            <person name="Corre E."/>
            <person name="Pelletier E."/>
            <person name="Niang G."/>
            <person name="Scheremetjew M."/>
            <person name="Finn R."/>
            <person name="Kale V."/>
            <person name="Holt S."/>
            <person name="Cochrane G."/>
            <person name="Meng A."/>
            <person name="Brown T."/>
            <person name="Cohen L."/>
        </authorList>
    </citation>
    <scope>NUCLEOTIDE SEQUENCE</scope>
    <source>
        <strain evidence="3">SAG 63-3</strain>
    </source>
</reference>
<protein>
    <submittedName>
        <fullName evidence="3">Uncharacterized protein</fullName>
    </submittedName>
</protein>
<evidence type="ECO:0000256" key="1">
    <source>
        <dbReference type="ARBA" id="ARBA00004229"/>
    </source>
</evidence>
<dbReference type="Gene3D" id="3.40.50.10490">
    <property type="entry name" value="Glucose-6-phosphate isomerase like protein, domain 1"/>
    <property type="match status" value="1"/>
</dbReference>
<dbReference type="InterPro" id="IPR005706">
    <property type="entry name" value="Ribosomal_uS2_bac/mit/plastid"/>
</dbReference>
<dbReference type="PANTHER" id="PTHR12534">
    <property type="entry name" value="30S RIBOSOMAL PROTEIN S2 PROKARYOTIC AND ORGANELLAR"/>
    <property type="match status" value="1"/>
</dbReference>
<gene>
    <name evidence="3" type="ORF">PPAR00522_LOCUS154</name>
</gene>
<comment type="subcellular location">
    <subcellularLocation>
        <location evidence="1">Plastid</location>
        <location evidence="1">Chloroplast</location>
    </subcellularLocation>
</comment>
<evidence type="ECO:0000256" key="2">
    <source>
        <dbReference type="ARBA" id="ARBA00006242"/>
    </source>
</evidence>
<dbReference type="AlphaFoldDB" id="A0A7S0YD06"/>
<dbReference type="SUPFAM" id="SSF52313">
    <property type="entry name" value="Ribosomal protein S2"/>
    <property type="match status" value="1"/>
</dbReference>
<name>A0A7S0YD06_9CHLO</name>
<organism evidence="3">
    <name type="scientific">Polytomella parva</name>
    <dbReference type="NCBI Taxonomy" id="51329"/>
    <lineage>
        <taxon>Eukaryota</taxon>
        <taxon>Viridiplantae</taxon>
        <taxon>Chlorophyta</taxon>
        <taxon>core chlorophytes</taxon>
        <taxon>Chlorophyceae</taxon>
        <taxon>CS clade</taxon>
        <taxon>Chlamydomonadales</taxon>
        <taxon>Chlamydomonadaceae</taxon>
        <taxon>Polytomella</taxon>
    </lineage>
</organism>
<proteinExistence type="inferred from homology"/>